<evidence type="ECO:0000313" key="2">
    <source>
        <dbReference type="EMBL" id="KIG19117.1"/>
    </source>
</evidence>
<feature type="region of interest" description="Disordered" evidence="1">
    <location>
        <begin position="103"/>
        <end position="179"/>
    </location>
</feature>
<protein>
    <submittedName>
        <fullName evidence="2">Uncharacterized protein</fullName>
    </submittedName>
</protein>
<organism evidence="2 3">
    <name type="scientific">Enhygromyxa salina</name>
    <dbReference type="NCBI Taxonomy" id="215803"/>
    <lineage>
        <taxon>Bacteria</taxon>
        <taxon>Pseudomonadati</taxon>
        <taxon>Myxococcota</taxon>
        <taxon>Polyangia</taxon>
        <taxon>Nannocystales</taxon>
        <taxon>Nannocystaceae</taxon>
        <taxon>Enhygromyxa</taxon>
    </lineage>
</organism>
<feature type="region of interest" description="Disordered" evidence="1">
    <location>
        <begin position="1"/>
        <end position="29"/>
    </location>
</feature>
<name>A0A0C2DHE0_9BACT</name>
<sequence length="280" mass="27721">MTELDPRIHASIGRSLRHGSHSPPPGAEDRMLAQFHAGLGGPPDGGTGGADAGAGPSLAASGQVVHAIKIVVAVVGLTAAGLGGVAVVGKAVQGGRAAEVPAITAPADPQPPRSAAGFVGGDQLAGPPADTAADAESGSPTEPGARPGSSSGPVSAKAPAVALPPTDASSNLSLPPDNPGPALAAELKLIRAARSARDPARALELLDQHATQFPNGELGSEREGLRVIALCQLERDADAQHAGAQFMVRSPGALLIQRVQAACGNKISLPTTEPKPAGNR</sequence>
<evidence type="ECO:0000256" key="1">
    <source>
        <dbReference type="SAM" id="MobiDB-lite"/>
    </source>
</evidence>
<dbReference type="Proteomes" id="UP000031599">
    <property type="component" value="Unassembled WGS sequence"/>
</dbReference>
<gene>
    <name evidence="2" type="ORF">DB30_04582</name>
</gene>
<dbReference type="EMBL" id="JMCC02000004">
    <property type="protein sequence ID" value="KIG19117.1"/>
    <property type="molecule type" value="Genomic_DNA"/>
</dbReference>
<evidence type="ECO:0000313" key="3">
    <source>
        <dbReference type="Proteomes" id="UP000031599"/>
    </source>
</evidence>
<dbReference type="AlphaFoldDB" id="A0A0C2DHE0"/>
<comment type="caution">
    <text evidence="2">The sequence shown here is derived from an EMBL/GenBank/DDBJ whole genome shotgun (WGS) entry which is preliminary data.</text>
</comment>
<reference evidence="2 3" key="1">
    <citation type="submission" date="2014-12" db="EMBL/GenBank/DDBJ databases">
        <title>Genome assembly of Enhygromyxa salina DSM 15201.</title>
        <authorList>
            <person name="Sharma G."/>
            <person name="Subramanian S."/>
        </authorList>
    </citation>
    <scope>NUCLEOTIDE SEQUENCE [LARGE SCALE GENOMIC DNA]</scope>
    <source>
        <strain evidence="2 3">DSM 15201</strain>
    </source>
</reference>
<accession>A0A0C2DHE0</accession>
<dbReference type="RefSeq" id="WP_052546280.1">
    <property type="nucleotide sequence ID" value="NZ_JMCC02000004.1"/>
</dbReference>
<proteinExistence type="predicted"/>